<dbReference type="Proteomes" id="UP000215335">
    <property type="component" value="Unassembled WGS sequence"/>
</dbReference>
<evidence type="ECO:0000313" key="2">
    <source>
        <dbReference type="EMBL" id="OXU18653.1"/>
    </source>
</evidence>
<dbReference type="AlphaFoldDB" id="A0A232EJX6"/>
<sequence>MNIRFRRWWIKPELKEEIGLRFGAYSTIFLYFKLEDEEEFYNFVGMTLTQFNNLHNLVHNRLVKRSCRRSLSPELRLAAVLNAWKKCMTVQDTAETTEFNDNPELQVNTTESILADEEINISDEEYKIECLDEHRDILEHLLREQEHCKNLERIDNHQESIQQQIDQVNESLSQKDTDADNMQVFENYLQNQERNQKESEQESGQVLKSDVKNIGVTTKDIDMSFPKPSFQSKTNEDDKFIPNYLEELKQNLALHADAQVLEAKVSILADGIDALPENKKRLALRKIIRIIQECIVR</sequence>
<dbReference type="EMBL" id="NNAY01003918">
    <property type="protein sequence ID" value="OXU18653.1"/>
    <property type="molecule type" value="Genomic_DNA"/>
</dbReference>
<evidence type="ECO:0000256" key="1">
    <source>
        <dbReference type="SAM" id="Coils"/>
    </source>
</evidence>
<proteinExistence type="predicted"/>
<keyword evidence="3" id="KW-1185">Reference proteome</keyword>
<name>A0A232EJX6_9HYME</name>
<feature type="coiled-coil region" evidence="1">
    <location>
        <begin position="151"/>
        <end position="202"/>
    </location>
</feature>
<organism evidence="2 3">
    <name type="scientific">Trichomalopsis sarcophagae</name>
    <dbReference type="NCBI Taxonomy" id="543379"/>
    <lineage>
        <taxon>Eukaryota</taxon>
        <taxon>Metazoa</taxon>
        <taxon>Ecdysozoa</taxon>
        <taxon>Arthropoda</taxon>
        <taxon>Hexapoda</taxon>
        <taxon>Insecta</taxon>
        <taxon>Pterygota</taxon>
        <taxon>Neoptera</taxon>
        <taxon>Endopterygota</taxon>
        <taxon>Hymenoptera</taxon>
        <taxon>Apocrita</taxon>
        <taxon>Proctotrupomorpha</taxon>
        <taxon>Chalcidoidea</taxon>
        <taxon>Pteromalidae</taxon>
        <taxon>Pteromalinae</taxon>
        <taxon>Trichomalopsis</taxon>
    </lineage>
</organism>
<evidence type="ECO:0000313" key="3">
    <source>
        <dbReference type="Proteomes" id="UP000215335"/>
    </source>
</evidence>
<keyword evidence="1" id="KW-0175">Coiled coil</keyword>
<reference evidence="2 3" key="1">
    <citation type="journal article" date="2017" name="Curr. Biol.">
        <title>The Evolution of Venom by Co-option of Single-Copy Genes.</title>
        <authorList>
            <person name="Martinson E.O."/>
            <person name="Mrinalini"/>
            <person name="Kelkar Y.D."/>
            <person name="Chang C.H."/>
            <person name="Werren J.H."/>
        </authorList>
    </citation>
    <scope>NUCLEOTIDE SEQUENCE [LARGE SCALE GENOMIC DNA]</scope>
    <source>
        <strain evidence="2 3">Alberta</strain>
        <tissue evidence="2">Whole body</tissue>
    </source>
</reference>
<protein>
    <submittedName>
        <fullName evidence="2">Uncharacterized protein</fullName>
    </submittedName>
</protein>
<gene>
    <name evidence="2" type="ORF">TSAR_014054</name>
</gene>
<comment type="caution">
    <text evidence="2">The sequence shown here is derived from an EMBL/GenBank/DDBJ whole genome shotgun (WGS) entry which is preliminary data.</text>
</comment>
<accession>A0A232EJX6</accession>